<dbReference type="SMART" id="SM00560">
    <property type="entry name" value="LamGL"/>
    <property type="match status" value="1"/>
</dbReference>
<dbReference type="AlphaFoldDB" id="A0A9X2H190"/>
<keyword evidence="1" id="KW-0808">Transferase</keyword>
<dbReference type="InterPro" id="IPR006558">
    <property type="entry name" value="LamG-like"/>
</dbReference>
<feature type="compositionally biased region" description="Low complexity" evidence="7">
    <location>
        <begin position="392"/>
        <end position="407"/>
    </location>
</feature>
<dbReference type="InterPro" id="IPR000719">
    <property type="entry name" value="Prot_kinase_dom"/>
</dbReference>
<reference evidence="9" key="1">
    <citation type="submission" date="2022-06" db="EMBL/GenBank/DDBJ databases">
        <title>Sequencing the genomes of 1000 actinobacteria strains.</title>
        <authorList>
            <person name="Klenk H.-P."/>
        </authorList>
    </citation>
    <scope>NUCLEOTIDE SEQUENCE</scope>
    <source>
        <strain evidence="9">DSM 46694</strain>
    </source>
</reference>
<dbReference type="Gene3D" id="3.30.200.20">
    <property type="entry name" value="Phosphorylase Kinase, domain 1"/>
    <property type="match status" value="1"/>
</dbReference>
<keyword evidence="2" id="KW-0732">Signal</keyword>
<dbReference type="Gene3D" id="1.10.510.10">
    <property type="entry name" value="Transferase(Phosphotransferase) domain 1"/>
    <property type="match status" value="1"/>
</dbReference>
<organism evidence="9 10">
    <name type="scientific">Nonomuraea thailandensis</name>
    <dbReference type="NCBI Taxonomy" id="1188745"/>
    <lineage>
        <taxon>Bacteria</taxon>
        <taxon>Bacillati</taxon>
        <taxon>Actinomycetota</taxon>
        <taxon>Actinomycetes</taxon>
        <taxon>Streptosporangiales</taxon>
        <taxon>Streptosporangiaceae</taxon>
        <taxon>Nonomuraea</taxon>
    </lineage>
</organism>
<keyword evidence="5" id="KW-0067">ATP-binding</keyword>
<dbReference type="SUPFAM" id="SSF56112">
    <property type="entry name" value="Protein kinase-like (PK-like)"/>
    <property type="match status" value="1"/>
</dbReference>
<evidence type="ECO:0000256" key="6">
    <source>
        <dbReference type="ARBA" id="ARBA00023157"/>
    </source>
</evidence>
<evidence type="ECO:0000256" key="4">
    <source>
        <dbReference type="ARBA" id="ARBA00022777"/>
    </source>
</evidence>
<accession>A0A9X2H190</accession>
<evidence type="ECO:0000256" key="1">
    <source>
        <dbReference type="ARBA" id="ARBA00022679"/>
    </source>
</evidence>
<dbReference type="CDD" id="cd14014">
    <property type="entry name" value="STKc_PknB_like"/>
    <property type="match status" value="1"/>
</dbReference>
<dbReference type="RefSeq" id="WP_253756262.1">
    <property type="nucleotide sequence ID" value="NZ_BAABKA010000104.1"/>
</dbReference>
<dbReference type="GO" id="GO:0004674">
    <property type="term" value="F:protein serine/threonine kinase activity"/>
    <property type="evidence" value="ECO:0007669"/>
    <property type="project" value="TreeGrafter"/>
</dbReference>
<dbReference type="InterPro" id="IPR013320">
    <property type="entry name" value="ConA-like_dom_sf"/>
</dbReference>
<dbReference type="PANTHER" id="PTHR43289">
    <property type="entry name" value="MITOGEN-ACTIVATED PROTEIN KINASE KINASE KINASE 20-RELATED"/>
    <property type="match status" value="1"/>
</dbReference>
<dbReference type="Proteomes" id="UP001139648">
    <property type="component" value="Unassembled WGS sequence"/>
</dbReference>
<protein>
    <recommendedName>
        <fullName evidence="8">Protein kinase domain-containing protein</fullName>
    </recommendedName>
</protein>
<dbReference type="Pfam" id="PF00069">
    <property type="entry name" value="Pkinase"/>
    <property type="match status" value="1"/>
</dbReference>
<keyword evidence="6" id="KW-1015">Disulfide bond</keyword>
<evidence type="ECO:0000259" key="8">
    <source>
        <dbReference type="PROSITE" id="PS50011"/>
    </source>
</evidence>
<sequence>MIDQGAVLPLGHEDPRQIAQYAVEGRLGAGGQGVVYLGRGPDGRPVAVKVLKAMQGRDRFEREVAAARRVPQAHTAAILDADVLGERPYIVSEYVPGLSLQAAVERNGVFTGHVLERLATHTITALAAIHGARVVHRDFKPANVLIGPDGPRVVDFGIAHALESGGHMTSSLLGTPPYMSPEQLNEQPAGPHTDVFAWAATMVFAATGRPPFGQGPFAAVAHRILHGAPNLEGVPAPLHDVLARCLAKDPAERPSSLQVLQSLIGHGTVVEPELPRLALQQARPPDGPAPGPAHGPVDGPIGGPVSGRAGGRAGKPGGGPGEPPTAPARRRTGLLIGAVSAVLVVFTACSVAILRYAGADDAEPAASGPTGPATSEHADPGASGHADPVASGDAEPGTTAPAAPAGTRNRWLLGEGAGMRAADSAGGAELVLRPGARWDARPPAPGRNALLFDGVKGYAATETAAAVDPARSFTVAALARIDRLPAASDFAAVLSQDSTEDVFSYTLQHMSCTAPGKPDLFCPGKGSYWAFSVHETGSFEAERAVAATGAELRTWARITAVHDRQAGEIRIYVNGRLEGIRALTRPVRRASGPFYLGRATYVTPVDFWPGAIADVAIWDRALSDEEISALG</sequence>
<evidence type="ECO:0000313" key="10">
    <source>
        <dbReference type="Proteomes" id="UP001139648"/>
    </source>
</evidence>
<dbReference type="Pfam" id="PF13385">
    <property type="entry name" value="Laminin_G_3"/>
    <property type="match status" value="1"/>
</dbReference>
<dbReference type="SUPFAM" id="SSF49899">
    <property type="entry name" value="Concanavalin A-like lectins/glucanases"/>
    <property type="match status" value="1"/>
</dbReference>
<dbReference type="Gene3D" id="2.60.120.200">
    <property type="match status" value="1"/>
</dbReference>
<feature type="region of interest" description="Disordered" evidence="7">
    <location>
        <begin position="361"/>
        <end position="409"/>
    </location>
</feature>
<dbReference type="GO" id="GO:0005524">
    <property type="term" value="F:ATP binding"/>
    <property type="evidence" value="ECO:0007669"/>
    <property type="project" value="UniProtKB-KW"/>
</dbReference>
<dbReference type="InterPro" id="IPR011009">
    <property type="entry name" value="Kinase-like_dom_sf"/>
</dbReference>
<feature type="compositionally biased region" description="Gly residues" evidence="7">
    <location>
        <begin position="300"/>
        <end position="320"/>
    </location>
</feature>
<gene>
    <name evidence="9" type="ORF">HD597_011128</name>
</gene>
<feature type="domain" description="Protein kinase" evidence="8">
    <location>
        <begin position="21"/>
        <end position="269"/>
    </location>
</feature>
<dbReference type="EMBL" id="JAMZEB010000002">
    <property type="protein sequence ID" value="MCP2364108.1"/>
    <property type="molecule type" value="Genomic_DNA"/>
</dbReference>
<evidence type="ECO:0000256" key="2">
    <source>
        <dbReference type="ARBA" id="ARBA00022729"/>
    </source>
</evidence>
<dbReference type="PROSITE" id="PS00108">
    <property type="entry name" value="PROTEIN_KINASE_ST"/>
    <property type="match status" value="1"/>
</dbReference>
<comment type="caution">
    <text evidence="9">The sequence shown here is derived from an EMBL/GenBank/DDBJ whole genome shotgun (WGS) entry which is preliminary data.</text>
</comment>
<feature type="region of interest" description="Disordered" evidence="7">
    <location>
        <begin position="280"/>
        <end position="329"/>
    </location>
</feature>
<dbReference type="PANTHER" id="PTHR43289:SF34">
    <property type="entry name" value="SERINE_THREONINE-PROTEIN KINASE YBDM-RELATED"/>
    <property type="match status" value="1"/>
</dbReference>
<keyword evidence="4" id="KW-0418">Kinase</keyword>
<proteinExistence type="predicted"/>
<keyword evidence="3" id="KW-0547">Nucleotide-binding</keyword>
<keyword evidence="10" id="KW-1185">Reference proteome</keyword>
<evidence type="ECO:0000256" key="3">
    <source>
        <dbReference type="ARBA" id="ARBA00022741"/>
    </source>
</evidence>
<name>A0A9X2H190_9ACTN</name>
<dbReference type="InterPro" id="IPR008271">
    <property type="entry name" value="Ser/Thr_kinase_AS"/>
</dbReference>
<evidence type="ECO:0000313" key="9">
    <source>
        <dbReference type="EMBL" id="MCP2364108.1"/>
    </source>
</evidence>
<dbReference type="PROSITE" id="PS50011">
    <property type="entry name" value="PROTEIN_KINASE_DOM"/>
    <property type="match status" value="1"/>
</dbReference>
<evidence type="ECO:0000256" key="5">
    <source>
        <dbReference type="ARBA" id="ARBA00022840"/>
    </source>
</evidence>
<evidence type="ECO:0000256" key="7">
    <source>
        <dbReference type="SAM" id="MobiDB-lite"/>
    </source>
</evidence>